<evidence type="ECO:0000313" key="2">
    <source>
        <dbReference type="EMBL" id="MFJ1268513.1"/>
    </source>
</evidence>
<evidence type="ECO:0000256" key="1">
    <source>
        <dbReference type="SAM" id="Phobius"/>
    </source>
</evidence>
<name>A0ABW8D740_9GAMM</name>
<comment type="caution">
    <text evidence="2">The sequence shown here is derived from an EMBL/GenBank/DDBJ whole genome shotgun (WGS) entry which is preliminary data.</text>
</comment>
<accession>A0ABW8D740</accession>
<keyword evidence="3" id="KW-1185">Reference proteome</keyword>
<dbReference type="Proteomes" id="UP001615550">
    <property type="component" value="Unassembled WGS sequence"/>
</dbReference>
<reference evidence="2 3" key="1">
    <citation type="submission" date="2024-08" db="EMBL/GenBank/DDBJ databases">
        <title>Draft Genome Sequence of Legionella lytica strain DSB2004, Isolated From a Fire Sprinkler System.</title>
        <authorList>
            <person name="Everhart A.D."/>
            <person name="Kidane D.T."/>
            <person name="Farone A.L."/>
            <person name="Farone M.B."/>
        </authorList>
    </citation>
    <scope>NUCLEOTIDE SEQUENCE [LARGE SCALE GENOMIC DNA]</scope>
    <source>
        <strain evidence="2 3">DSB2004</strain>
    </source>
</reference>
<keyword evidence="1" id="KW-0812">Transmembrane</keyword>
<feature type="transmembrane region" description="Helical" evidence="1">
    <location>
        <begin position="68"/>
        <end position="92"/>
    </location>
</feature>
<evidence type="ECO:0000313" key="3">
    <source>
        <dbReference type="Proteomes" id="UP001615550"/>
    </source>
</evidence>
<dbReference type="RefSeq" id="WP_400187359.1">
    <property type="nucleotide sequence ID" value="NZ_JBGORX010000002.1"/>
</dbReference>
<sequence>MSATSTLTEFYGSFFSTCGHIARGPYTLITEAFIGSEPVPEDYILGLAACIIFSTILPILPQMLMVSFSIACCLAIGALISMPITYSIAAYVDAQEDDVSSLYRF</sequence>
<gene>
    <name evidence="2" type="ORF">ACD661_08105</name>
</gene>
<organism evidence="2 3">
    <name type="scientific">Legionella lytica</name>
    <dbReference type="NCBI Taxonomy" id="96232"/>
    <lineage>
        <taxon>Bacteria</taxon>
        <taxon>Pseudomonadati</taxon>
        <taxon>Pseudomonadota</taxon>
        <taxon>Gammaproteobacteria</taxon>
        <taxon>Legionellales</taxon>
        <taxon>Legionellaceae</taxon>
        <taxon>Legionella</taxon>
    </lineage>
</organism>
<protein>
    <submittedName>
        <fullName evidence="2">Uncharacterized protein</fullName>
    </submittedName>
</protein>
<proteinExistence type="predicted"/>
<keyword evidence="1" id="KW-0472">Membrane</keyword>
<dbReference type="EMBL" id="JBGORX010000002">
    <property type="protein sequence ID" value="MFJ1268513.1"/>
    <property type="molecule type" value="Genomic_DNA"/>
</dbReference>
<feature type="transmembrane region" description="Helical" evidence="1">
    <location>
        <begin position="43"/>
        <end position="61"/>
    </location>
</feature>
<keyword evidence="1" id="KW-1133">Transmembrane helix</keyword>